<dbReference type="FunFam" id="3.40.50.12230:FF:000001">
    <property type="entry name" value="Methionyl-tRNA formyltransferase"/>
    <property type="match status" value="1"/>
</dbReference>
<name>A0A1M6DIV9_9FIRM</name>
<dbReference type="SUPFAM" id="SSF53328">
    <property type="entry name" value="Formyltransferase"/>
    <property type="match status" value="1"/>
</dbReference>
<dbReference type="HAMAP" id="MF_00182">
    <property type="entry name" value="Formyl_trans"/>
    <property type="match status" value="1"/>
</dbReference>
<dbReference type="InterPro" id="IPR002376">
    <property type="entry name" value="Formyl_transf_N"/>
</dbReference>
<dbReference type="STRING" id="1121476.SAMN02745751_00931"/>
<dbReference type="InterPro" id="IPR005794">
    <property type="entry name" value="Fmt"/>
</dbReference>
<evidence type="ECO:0000259" key="6">
    <source>
        <dbReference type="Pfam" id="PF00551"/>
    </source>
</evidence>
<dbReference type="InterPro" id="IPR036477">
    <property type="entry name" value="Formyl_transf_N_sf"/>
</dbReference>
<evidence type="ECO:0000259" key="7">
    <source>
        <dbReference type="Pfam" id="PF02911"/>
    </source>
</evidence>
<dbReference type="GO" id="GO:0004479">
    <property type="term" value="F:methionyl-tRNA formyltransferase activity"/>
    <property type="evidence" value="ECO:0007669"/>
    <property type="project" value="UniProtKB-UniRule"/>
</dbReference>
<comment type="function">
    <text evidence="5">Attaches a formyl group to the free amino group of methionyl-tRNA(fMet). The formyl group appears to play a dual role in the initiator identity of N-formylmethionyl-tRNA by promoting its recognition by IF2 and preventing the misappropriation of this tRNA by the elongation apparatus.</text>
</comment>
<proteinExistence type="inferred from homology"/>
<dbReference type="Pfam" id="PF00551">
    <property type="entry name" value="Formyl_trans_N"/>
    <property type="match status" value="1"/>
</dbReference>
<dbReference type="AlphaFoldDB" id="A0A1M6DIV9"/>
<comment type="catalytic activity">
    <reaction evidence="5">
        <text>L-methionyl-tRNA(fMet) + (6R)-10-formyltetrahydrofolate = N-formyl-L-methionyl-tRNA(fMet) + (6S)-5,6,7,8-tetrahydrofolate + H(+)</text>
        <dbReference type="Rhea" id="RHEA:24380"/>
        <dbReference type="Rhea" id="RHEA-COMP:9952"/>
        <dbReference type="Rhea" id="RHEA-COMP:9953"/>
        <dbReference type="ChEBI" id="CHEBI:15378"/>
        <dbReference type="ChEBI" id="CHEBI:57453"/>
        <dbReference type="ChEBI" id="CHEBI:78530"/>
        <dbReference type="ChEBI" id="CHEBI:78844"/>
        <dbReference type="ChEBI" id="CHEBI:195366"/>
        <dbReference type="EC" id="2.1.2.9"/>
    </reaction>
</comment>
<dbReference type="Pfam" id="PF02911">
    <property type="entry name" value="Formyl_trans_C"/>
    <property type="match status" value="1"/>
</dbReference>
<organism evidence="8 9">
    <name type="scientific">Dethiosulfatibacter aminovorans DSM 17477</name>
    <dbReference type="NCBI Taxonomy" id="1121476"/>
    <lineage>
        <taxon>Bacteria</taxon>
        <taxon>Bacillati</taxon>
        <taxon>Bacillota</taxon>
        <taxon>Tissierellia</taxon>
        <taxon>Dethiosulfatibacter</taxon>
    </lineage>
</organism>
<dbReference type="InterPro" id="IPR044135">
    <property type="entry name" value="Met-tRNA-FMT_C"/>
</dbReference>
<keyword evidence="4 5" id="KW-0648">Protein biosynthesis</keyword>
<protein>
    <recommendedName>
        <fullName evidence="2 5">Methionyl-tRNA formyltransferase</fullName>
        <ecNumber evidence="2 5">2.1.2.9</ecNumber>
    </recommendedName>
</protein>
<dbReference type="PANTHER" id="PTHR11138">
    <property type="entry name" value="METHIONYL-TRNA FORMYLTRANSFERASE"/>
    <property type="match status" value="1"/>
</dbReference>
<dbReference type="EMBL" id="FQZL01000006">
    <property type="protein sequence ID" value="SHI73100.1"/>
    <property type="molecule type" value="Genomic_DNA"/>
</dbReference>
<comment type="similarity">
    <text evidence="1 5">Belongs to the Fmt family.</text>
</comment>
<dbReference type="InterPro" id="IPR041711">
    <property type="entry name" value="Met-tRNA-FMT_N"/>
</dbReference>
<dbReference type="RefSeq" id="WP_073047883.1">
    <property type="nucleotide sequence ID" value="NZ_FQZL01000006.1"/>
</dbReference>
<dbReference type="Proteomes" id="UP000184052">
    <property type="component" value="Unassembled WGS sequence"/>
</dbReference>
<dbReference type="CDD" id="cd08704">
    <property type="entry name" value="Met_tRNA_FMT_C"/>
    <property type="match status" value="1"/>
</dbReference>
<dbReference type="PANTHER" id="PTHR11138:SF5">
    <property type="entry name" value="METHIONYL-TRNA FORMYLTRANSFERASE, MITOCHONDRIAL"/>
    <property type="match status" value="1"/>
</dbReference>
<feature type="binding site" evidence="5">
    <location>
        <begin position="110"/>
        <end position="113"/>
    </location>
    <ligand>
        <name>(6S)-5,6,7,8-tetrahydrofolate</name>
        <dbReference type="ChEBI" id="CHEBI:57453"/>
    </ligand>
</feature>
<accession>A0A1M6DIV9</accession>
<feature type="domain" description="Formyl transferase C-terminal" evidence="7">
    <location>
        <begin position="205"/>
        <end position="300"/>
    </location>
</feature>
<dbReference type="EC" id="2.1.2.9" evidence="2 5"/>
<gene>
    <name evidence="5" type="primary">fmt</name>
    <name evidence="8" type="ORF">SAMN02745751_00931</name>
</gene>
<evidence type="ECO:0000313" key="8">
    <source>
        <dbReference type="EMBL" id="SHI73100.1"/>
    </source>
</evidence>
<dbReference type="CDD" id="cd08646">
    <property type="entry name" value="FMT_core_Met-tRNA-FMT_N"/>
    <property type="match status" value="1"/>
</dbReference>
<dbReference type="GO" id="GO:0005829">
    <property type="term" value="C:cytosol"/>
    <property type="evidence" value="ECO:0007669"/>
    <property type="project" value="TreeGrafter"/>
</dbReference>
<keyword evidence="3 5" id="KW-0808">Transferase</keyword>
<dbReference type="InterPro" id="IPR011034">
    <property type="entry name" value="Formyl_transferase-like_C_sf"/>
</dbReference>
<dbReference type="Gene3D" id="3.40.50.12230">
    <property type="match status" value="1"/>
</dbReference>
<dbReference type="InterPro" id="IPR005793">
    <property type="entry name" value="Formyl_trans_C"/>
</dbReference>
<feature type="domain" description="Formyl transferase N-terminal" evidence="6">
    <location>
        <begin position="3"/>
        <end position="181"/>
    </location>
</feature>
<sequence length="312" mass="35294">MSRIIYMGTPEFAVPALERIHNEGHEVVLVVTQPDKSKGRGKKILKTPVKESAEKLGLEIFQPDNINSEESMKVLKSYDVDFIVVTAYGQILKKEILEIPKFDCLNIHASLLPKYRGAAPINWAIINGEKKTGITIMKIEEGLDSGPMYLKKEMDLNEEITAGNLHDRLMVMGAEMIVEAIKGIADKRLVPEEQDHKMSSYASMLKKSMSLIDWNDKGLNIHNKIRGLDPWPGSVMIYKDKKVKIFNTEYIVENHDYDSGTIVSIDNTAIKVAVNDGYLIIKEIQFPGKRRMDIKTFLLGNEIEIGYELRGE</sequence>
<evidence type="ECO:0000256" key="3">
    <source>
        <dbReference type="ARBA" id="ARBA00022679"/>
    </source>
</evidence>
<evidence type="ECO:0000256" key="2">
    <source>
        <dbReference type="ARBA" id="ARBA00012261"/>
    </source>
</evidence>
<reference evidence="8 9" key="1">
    <citation type="submission" date="2016-11" db="EMBL/GenBank/DDBJ databases">
        <authorList>
            <person name="Jaros S."/>
            <person name="Januszkiewicz K."/>
            <person name="Wedrychowicz H."/>
        </authorList>
    </citation>
    <scope>NUCLEOTIDE SEQUENCE [LARGE SCALE GENOMIC DNA]</scope>
    <source>
        <strain evidence="8 9">DSM 17477</strain>
    </source>
</reference>
<dbReference type="OrthoDB" id="9802815at2"/>
<evidence type="ECO:0000256" key="4">
    <source>
        <dbReference type="ARBA" id="ARBA00022917"/>
    </source>
</evidence>
<keyword evidence="9" id="KW-1185">Reference proteome</keyword>
<evidence type="ECO:0000256" key="1">
    <source>
        <dbReference type="ARBA" id="ARBA00010699"/>
    </source>
</evidence>
<evidence type="ECO:0000313" key="9">
    <source>
        <dbReference type="Proteomes" id="UP000184052"/>
    </source>
</evidence>
<dbReference type="SUPFAM" id="SSF50486">
    <property type="entry name" value="FMT C-terminal domain-like"/>
    <property type="match status" value="1"/>
</dbReference>
<dbReference type="NCBIfam" id="TIGR00460">
    <property type="entry name" value="fmt"/>
    <property type="match status" value="1"/>
</dbReference>
<evidence type="ECO:0000256" key="5">
    <source>
        <dbReference type="HAMAP-Rule" id="MF_00182"/>
    </source>
</evidence>